<keyword evidence="3" id="KW-1185">Reference proteome</keyword>
<accession>A0A1B9IX32</accession>
<feature type="compositionally biased region" description="Low complexity" evidence="1">
    <location>
        <begin position="436"/>
        <end position="445"/>
    </location>
</feature>
<feature type="compositionally biased region" description="Polar residues" evidence="1">
    <location>
        <begin position="265"/>
        <end position="290"/>
    </location>
</feature>
<dbReference type="AlphaFoldDB" id="A0A1B9IX32"/>
<evidence type="ECO:0000313" key="2">
    <source>
        <dbReference type="EMBL" id="OCF60090.1"/>
    </source>
</evidence>
<feature type="compositionally biased region" description="Polar residues" evidence="1">
    <location>
        <begin position="452"/>
        <end position="489"/>
    </location>
</feature>
<feature type="compositionally biased region" description="Basic and acidic residues" evidence="1">
    <location>
        <begin position="111"/>
        <end position="125"/>
    </location>
</feature>
<feature type="region of interest" description="Disordered" evidence="1">
    <location>
        <begin position="89"/>
        <end position="125"/>
    </location>
</feature>
<organism evidence="2 3">
    <name type="scientific">Kwoniella mangroviensis CBS 10435</name>
    <dbReference type="NCBI Taxonomy" id="1331196"/>
    <lineage>
        <taxon>Eukaryota</taxon>
        <taxon>Fungi</taxon>
        <taxon>Dikarya</taxon>
        <taxon>Basidiomycota</taxon>
        <taxon>Agaricomycotina</taxon>
        <taxon>Tremellomycetes</taxon>
        <taxon>Tremellales</taxon>
        <taxon>Cryptococcaceae</taxon>
        <taxon>Kwoniella</taxon>
    </lineage>
</organism>
<feature type="region of interest" description="Disordered" evidence="1">
    <location>
        <begin position="418"/>
        <end position="490"/>
    </location>
</feature>
<dbReference type="OrthoDB" id="2565186at2759"/>
<gene>
    <name evidence="2" type="ORF">L486_02766</name>
</gene>
<feature type="compositionally biased region" description="Polar residues" evidence="1">
    <location>
        <begin position="360"/>
        <end position="369"/>
    </location>
</feature>
<dbReference type="EMBL" id="KI669460">
    <property type="protein sequence ID" value="OCF60090.1"/>
    <property type="molecule type" value="Genomic_DNA"/>
</dbReference>
<feature type="compositionally biased region" description="Basic and acidic residues" evidence="1">
    <location>
        <begin position="233"/>
        <end position="246"/>
    </location>
</feature>
<feature type="region of interest" description="Disordered" evidence="1">
    <location>
        <begin position="179"/>
        <end position="313"/>
    </location>
</feature>
<reference evidence="2 3" key="1">
    <citation type="submission" date="2013-07" db="EMBL/GenBank/DDBJ databases">
        <title>The Genome Sequence of Kwoniella mangroviensis CBS10435.</title>
        <authorList>
            <consortium name="The Broad Institute Genome Sequencing Platform"/>
            <person name="Cuomo C."/>
            <person name="Litvintseva A."/>
            <person name="Chen Y."/>
            <person name="Heitman J."/>
            <person name="Sun S."/>
            <person name="Springer D."/>
            <person name="Dromer F."/>
            <person name="Young S.K."/>
            <person name="Zeng Q."/>
            <person name="Gargeya S."/>
            <person name="Fitzgerald M."/>
            <person name="Abouelleil A."/>
            <person name="Alvarado L."/>
            <person name="Berlin A.M."/>
            <person name="Chapman S.B."/>
            <person name="Dewar J."/>
            <person name="Goldberg J."/>
            <person name="Griggs A."/>
            <person name="Gujja S."/>
            <person name="Hansen M."/>
            <person name="Howarth C."/>
            <person name="Imamovic A."/>
            <person name="Larimer J."/>
            <person name="McCowan C."/>
            <person name="Murphy C."/>
            <person name="Pearson M."/>
            <person name="Priest M."/>
            <person name="Roberts A."/>
            <person name="Saif S."/>
            <person name="Shea T."/>
            <person name="Sykes S."/>
            <person name="Wortman J."/>
            <person name="Nusbaum C."/>
            <person name="Birren B."/>
        </authorList>
    </citation>
    <scope>NUCLEOTIDE SEQUENCE [LARGE SCALE GENOMIC DNA]</scope>
    <source>
        <strain evidence="2 3">CBS 10435</strain>
    </source>
</reference>
<name>A0A1B9IX32_9TREE</name>
<reference evidence="3" key="2">
    <citation type="submission" date="2013-12" db="EMBL/GenBank/DDBJ databases">
        <title>Evolution of pathogenesis and genome organization in the Tremellales.</title>
        <authorList>
            <person name="Cuomo C."/>
            <person name="Litvintseva A."/>
            <person name="Heitman J."/>
            <person name="Chen Y."/>
            <person name="Sun S."/>
            <person name="Springer D."/>
            <person name="Dromer F."/>
            <person name="Young S."/>
            <person name="Zeng Q."/>
            <person name="Chapman S."/>
            <person name="Gujja S."/>
            <person name="Saif S."/>
            <person name="Birren B."/>
        </authorList>
    </citation>
    <scope>NUCLEOTIDE SEQUENCE [LARGE SCALE GENOMIC DNA]</scope>
    <source>
        <strain evidence="3">CBS 10435</strain>
    </source>
</reference>
<evidence type="ECO:0000256" key="1">
    <source>
        <dbReference type="SAM" id="MobiDB-lite"/>
    </source>
</evidence>
<proteinExistence type="predicted"/>
<sequence>MESSGSPTLTPLSPSSLHSPPPLSSAGLSSRITSSVSTVHPRLSTLLPSSSGYLAFFSRPKQEIIPKNKKRSYSFSSYLRSLPRRLNRSFSSTVSRGGPRDRLNSPARPQEYVRKEKEKDPVTREEEWKKVEDEWKSQAKGLKEGYMQCLNGAKCITITDPIGDLTDEFLQSTVIISSSQDPFPHVSDMTHQSSRRRSSSTPELSRPILPTLPGKFNLSPVAPSPASYTPLKSSKEDHDGAHRDESHEEEVIEDNARILDVRAGTASSSTRRVPTQKSVHPTLGNKSTENGEMVNHHSIPDMDDSEEEDLKTPRQVDEDVFEPLIFPVPRIQQHLPDHGNTTFDADDESVSLPKVDSLTTHSSHWNTVNPHRPARPSAPAPPLTTPSERGSLVLAPDEYEYLLPLQVIDVINTPISESHISSSHSRYSAGIKRSHSTSTSSSSSTARPIVRPNNTLNNDTPLYSLEGNSHSLSVQSPSTTSTYQPNFQGGTRDVYREHLQRAVVQQYNDSLTPRKPPNQGQEDMLVAPDRRGQGKGLRRALGRGIWYKRSRNGI</sequence>
<feature type="region of interest" description="Disordered" evidence="1">
    <location>
        <begin position="360"/>
        <end position="390"/>
    </location>
</feature>
<dbReference type="Proteomes" id="UP000092583">
    <property type="component" value="Unassembled WGS sequence"/>
</dbReference>
<evidence type="ECO:0000313" key="3">
    <source>
        <dbReference type="Proteomes" id="UP000092583"/>
    </source>
</evidence>
<protein>
    <submittedName>
        <fullName evidence="2">Uncharacterized protein</fullName>
    </submittedName>
</protein>
<feature type="region of interest" description="Disordered" evidence="1">
    <location>
        <begin position="1"/>
        <end position="37"/>
    </location>
</feature>
<feature type="compositionally biased region" description="Low complexity" evidence="1">
    <location>
        <begin position="1"/>
        <end position="30"/>
    </location>
</feature>